<keyword evidence="2" id="KW-1133">Transmembrane helix</keyword>
<organism evidence="3 4">
    <name type="scientific">Dermatophagoides pteronyssinus</name>
    <name type="common">European house dust mite</name>
    <dbReference type="NCBI Taxonomy" id="6956"/>
    <lineage>
        <taxon>Eukaryota</taxon>
        <taxon>Metazoa</taxon>
        <taxon>Ecdysozoa</taxon>
        <taxon>Arthropoda</taxon>
        <taxon>Chelicerata</taxon>
        <taxon>Arachnida</taxon>
        <taxon>Acari</taxon>
        <taxon>Acariformes</taxon>
        <taxon>Sarcoptiformes</taxon>
        <taxon>Astigmata</taxon>
        <taxon>Psoroptidia</taxon>
        <taxon>Analgoidea</taxon>
        <taxon>Pyroglyphidae</taxon>
        <taxon>Dermatophagoidinae</taxon>
        <taxon>Dermatophagoides</taxon>
    </lineage>
</organism>
<evidence type="ECO:0000313" key="3">
    <source>
        <dbReference type="EMBL" id="KAH9415612.1"/>
    </source>
</evidence>
<reference evidence="3 4" key="1">
    <citation type="journal article" date="2018" name="J. Allergy Clin. Immunol.">
        <title>High-quality assembly of Dermatophagoides pteronyssinus genome and transcriptome reveals a wide range of novel allergens.</title>
        <authorList>
            <person name="Liu X.Y."/>
            <person name="Yang K.Y."/>
            <person name="Wang M.Q."/>
            <person name="Kwok J.S."/>
            <person name="Zeng X."/>
            <person name="Yang Z."/>
            <person name="Xiao X.J."/>
            <person name="Lau C.P."/>
            <person name="Li Y."/>
            <person name="Huang Z.M."/>
            <person name="Ba J.G."/>
            <person name="Yim A.K."/>
            <person name="Ouyang C.Y."/>
            <person name="Ngai S.M."/>
            <person name="Chan T.F."/>
            <person name="Leung E.L."/>
            <person name="Liu L."/>
            <person name="Liu Z.G."/>
            <person name="Tsui S.K."/>
        </authorList>
    </citation>
    <scope>NUCLEOTIDE SEQUENCE [LARGE SCALE GENOMIC DNA]</scope>
    <source>
        <strain evidence="3">Derp</strain>
    </source>
</reference>
<evidence type="ECO:0000256" key="1">
    <source>
        <dbReference type="SAM" id="MobiDB-lite"/>
    </source>
</evidence>
<reference evidence="3 4" key="2">
    <citation type="journal article" date="2022" name="Mol. Biol. Evol.">
        <title>Comparative Genomics Reveals Insights into the Divergent Evolution of Astigmatic Mites and Household Pest Adaptations.</title>
        <authorList>
            <person name="Xiong Q."/>
            <person name="Wan A.T."/>
            <person name="Liu X."/>
            <person name="Fung C.S."/>
            <person name="Xiao X."/>
            <person name="Malainual N."/>
            <person name="Hou J."/>
            <person name="Wang L."/>
            <person name="Wang M."/>
            <person name="Yang K.Y."/>
            <person name="Cui Y."/>
            <person name="Leung E.L."/>
            <person name="Nong W."/>
            <person name="Shin S.K."/>
            <person name="Au S.W."/>
            <person name="Jeong K.Y."/>
            <person name="Chew F.T."/>
            <person name="Hui J.H."/>
            <person name="Leung T.F."/>
            <person name="Tungtrongchitr A."/>
            <person name="Zhong N."/>
            <person name="Liu Z."/>
            <person name="Tsui S.K."/>
        </authorList>
    </citation>
    <scope>NUCLEOTIDE SEQUENCE [LARGE SCALE GENOMIC DNA]</scope>
    <source>
        <strain evidence="3">Derp</strain>
    </source>
</reference>
<feature type="transmembrane region" description="Helical" evidence="2">
    <location>
        <begin position="200"/>
        <end position="222"/>
    </location>
</feature>
<dbReference type="Gene3D" id="1.20.1070.10">
    <property type="entry name" value="Rhodopsin 7-helix transmembrane proteins"/>
    <property type="match status" value="1"/>
</dbReference>
<name>A0ABQ8IZ66_DERPT</name>
<protein>
    <recommendedName>
        <fullName evidence="5">G-protein coupled receptors family 1 profile domain-containing protein</fullName>
    </recommendedName>
</protein>
<evidence type="ECO:0000256" key="2">
    <source>
        <dbReference type="SAM" id="Phobius"/>
    </source>
</evidence>
<sequence length="720" mass="82937">MIDRKVNNHAKMNEVPIFSIGDDSMNILSDADNHQSQQQHHHQPHYHPNHHDNYNDTNLIIHINNYQFYAIVIQVILGITTHTTILCSLAITIRRRQRQNLHVINCGSGKQQSQIIPVIDIIIILIFIESLFKILFRSAIQLACFYGFCIIYNDILCYLQGFAITFMHYIHLWTMTLFIQDRYIKNYKQQNDYLCKCTHMVLYLTMSCIVFLITLHLCAPIYGFSNYRFLYDEITCAIDWSSRHSCPFYVYSLILISGPAFISLIYWTIEITYKSYCTYRRNNDLKNEWKMFCKYCRFCCFCFCLHRSCKNVDYDGDNPISNNNNENKDITQTSFYHQVPKIRFSKQSEQIEISDHGQSHMSQQPKQQQQQQNLESVIIINEANQKTLSSSINDDNDNFQIIPASKLPSSTPTSSPSIGSVNQFSMPIASSGISVKNLNDDNNNNPHHRHQEMSVLIHSNPNKIETTKFVPIKTDIIVTSSASASLTSIASNKKVPIDLNDNDSKSKKTSPDHRKSNKNFSKLKRSFMFFQHRPSIIHRYTNNQQSHHFEQNSSNLNTNKFTRSSSFGGGGGQTCSYGVRSYINKHNNTGKIISITICSWIYIIGYLLKLFIYGCHACLPSALFQTMTATSGSSSSKLLSNQFFITSIDEIASTILLPLIMLFVHSNLRIILHICFESLWSSLIRLRMWRFSFFITTSTRNNNSSTIRTSGARMPMDTFN</sequence>
<keyword evidence="2" id="KW-0812">Transmembrane</keyword>
<feature type="transmembrane region" description="Helical" evidence="2">
    <location>
        <begin position="248"/>
        <end position="269"/>
    </location>
</feature>
<feature type="transmembrane region" description="Helical" evidence="2">
    <location>
        <begin position="68"/>
        <end position="93"/>
    </location>
</feature>
<keyword evidence="4" id="KW-1185">Reference proteome</keyword>
<feature type="transmembrane region" description="Helical" evidence="2">
    <location>
        <begin position="114"/>
        <end position="135"/>
    </location>
</feature>
<dbReference type="Proteomes" id="UP000887458">
    <property type="component" value="Unassembled WGS sequence"/>
</dbReference>
<accession>A0ABQ8IZ66</accession>
<feature type="transmembrane region" description="Helical" evidence="2">
    <location>
        <begin position="643"/>
        <end position="664"/>
    </location>
</feature>
<feature type="compositionally biased region" description="Basic and acidic residues" evidence="1">
    <location>
        <begin position="502"/>
        <end position="514"/>
    </location>
</feature>
<evidence type="ECO:0008006" key="5">
    <source>
        <dbReference type="Google" id="ProtNLM"/>
    </source>
</evidence>
<gene>
    <name evidence="3" type="ORF">DERP_000099</name>
</gene>
<feature type="transmembrane region" description="Helical" evidence="2">
    <location>
        <begin position="155"/>
        <end position="179"/>
    </location>
</feature>
<proteinExistence type="predicted"/>
<evidence type="ECO:0000313" key="4">
    <source>
        <dbReference type="Proteomes" id="UP000887458"/>
    </source>
</evidence>
<dbReference type="EMBL" id="NJHN03000095">
    <property type="protein sequence ID" value="KAH9415612.1"/>
    <property type="molecule type" value="Genomic_DNA"/>
</dbReference>
<feature type="transmembrane region" description="Helical" evidence="2">
    <location>
        <begin position="600"/>
        <end position="623"/>
    </location>
</feature>
<comment type="caution">
    <text evidence="3">The sequence shown here is derived from an EMBL/GenBank/DDBJ whole genome shotgun (WGS) entry which is preliminary data.</text>
</comment>
<keyword evidence="2" id="KW-0472">Membrane</keyword>
<feature type="region of interest" description="Disordered" evidence="1">
    <location>
        <begin position="496"/>
        <end position="518"/>
    </location>
</feature>